<accession>A0A919Q2L6</accession>
<proteinExistence type="predicted"/>
<sequence>MVGWEARVGCGADVGCGELVGCGAEDGWGADVGCGAVTGANGDGAFVVGACALDAAGCWPDTGAYDGAAARCWPEGTSPVMGRSEVRCGCDVGAAAPSGRGVKVELVLDVARSSAFMTSPPGPREGTSMVSRVLEAGESAIAGHRHRPRPLFGPPYPNV</sequence>
<keyword evidence="2" id="KW-1185">Reference proteome</keyword>
<gene>
    <name evidence="1" type="ORF">Dac01nite_08590</name>
</gene>
<protein>
    <submittedName>
        <fullName evidence="1">Uncharacterized protein</fullName>
    </submittedName>
</protein>
<name>A0A919Q2L6_9MICO</name>
<evidence type="ECO:0000313" key="1">
    <source>
        <dbReference type="EMBL" id="GIG54107.1"/>
    </source>
</evidence>
<dbReference type="Proteomes" id="UP000652354">
    <property type="component" value="Unassembled WGS sequence"/>
</dbReference>
<organism evidence="1 2">
    <name type="scientific">Demequina activiva</name>
    <dbReference type="NCBI Taxonomy" id="1582364"/>
    <lineage>
        <taxon>Bacteria</taxon>
        <taxon>Bacillati</taxon>
        <taxon>Actinomycetota</taxon>
        <taxon>Actinomycetes</taxon>
        <taxon>Micrococcales</taxon>
        <taxon>Demequinaceae</taxon>
        <taxon>Demequina</taxon>
    </lineage>
</organism>
<reference evidence="1" key="1">
    <citation type="submission" date="2021-01" db="EMBL/GenBank/DDBJ databases">
        <title>Whole genome shotgun sequence of Demequina activiva NBRC 110675.</title>
        <authorList>
            <person name="Komaki H."/>
            <person name="Tamura T."/>
        </authorList>
    </citation>
    <scope>NUCLEOTIDE SEQUENCE</scope>
    <source>
        <strain evidence="1">NBRC 110675</strain>
    </source>
</reference>
<dbReference type="EMBL" id="BONR01000001">
    <property type="protein sequence ID" value="GIG54107.1"/>
    <property type="molecule type" value="Genomic_DNA"/>
</dbReference>
<evidence type="ECO:0000313" key="2">
    <source>
        <dbReference type="Proteomes" id="UP000652354"/>
    </source>
</evidence>
<dbReference type="AlphaFoldDB" id="A0A919Q2L6"/>
<comment type="caution">
    <text evidence="1">The sequence shown here is derived from an EMBL/GenBank/DDBJ whole genome shotgun (WGS) entry which is preliminary data.</text>
</comment>